<feature type="compositionally biased region" description="Low complexity" evidence="1">
    <location>
        <begin position="530"/>
        <end position="540"/>
    </location>
</feature>
<keyword evidence="5" id="KW-1185">Reference proteome</keyword>
<feature type="compositionally biased region" description="Low complexity" evidence="1">
    <location>
        <begin position="193"/>
        <end position="202"/>
    </location>
</feature>
<dbReference type="GO" id="GO:0004180">
    <property type="term" value="F:carboxypeptidase activity"/>
    <property type="evidence" value="ECO:0007669"/>
    <property type="project" value="UniProtKB-KW"/>
</dbReference>
<dbReference type="Pfam" id="PF02557">
    <property type="entry name" value="VanY"/>
    <property type="match status" value="1"/>
</dbReference>
<feature type="compositionally biased region" description="Gly residues" evidence="1">
    <location>
        <begin position="541"/>
        <end position="552"/>
    </location>
</feature>
<feature type="compositionally biased region" description="Gly residues" evidence="1">
    <location>
        <begin position="203"/>
        <end position="214"/>
    </location>
</feature>
<protein>
    <submittedName>
        <fullName evidence="4">D-alanyl-D-alanine carboxypeptidase-like protein</fullName>
    </submittedName>
</protein>
<feature type="compositionally biased region" description="Pro residues" evidence="1">
    <location>
        <begin position="600"/>
        <end position="680"/>
    </location>
</feature>
<feature type="transmembrane region" description="Helical" evidence="2">
    <location>
        <begin position="35"/>
        <end position="58"/>
    </location>
</feature>
<dbReference type="InterPro" id="IPR009045">
    <property type="entry name" value="Zn_M74/Hedgehog-like"/>
</dbReference>
<keyword evidence="4" id="KW-0645">Protease</keyword>
<name>A0A2A9F319_9MICO</name>
<dbReference type="GO" id="GO:0006508">
    <property type="term" value="P:proteolysis"/>
    <property type="evidence" value="ECO:0007669"/>
    <property type="project" value="InterPro"/>
</dbReference>
<evidence type="ECO:0000259" key="3">
    <source>
        <dbReference type="Pfam" id="PF02557"/>
    </source>
</evidence>
<dbReference type="Gene3D" id="3.30.1380.10">
    <property type="match status" value="1"/>
</dbReference>
<dbReference type="OrthoDB" id="5496837at2"/>
<accession>A0A2A9F319</accession>
<proteinExistence type="predicted"/>
<evidence type="ECO:0000313" key="5">
    <source>
        <dbReference type="Proteomes" id="UP000224130"/>
    </source>
</evidence>
<dbReference type="Proteomes" id="UP000224130">
    <property type="component" value="Unassembled WGS sequence"/>
</dbReference>
<comment type="caution">
    <text evidence="4">The sequence shown here is derived from an EMBL/GenBank/DDBJ whole genome shotgun (WGS) entry which is preliminary data.</text>
</comment>
<feature type="compositionally biased region" description="Low complexity" evidence="1">
    <location>
        <begin position="157"/>
        <end position="179"/>
    </location>
</feature>
<feature type="domain" description="D-alanyl-D-alanine carboxypeptidase-like core" evidence="3">
    <location>
        <begin position="416"/>
        <end position="525"/>
    </location>
</feature>
<feature type="region of interest" description="Disordered" evidence="1">
    <location>
        <begin position="530"/>
        <end position="721"/>
    </location>
</feature>
<keyword evidence="2" id="KW-1133">Transmembrane helix</keyword>
<feature type="region of interest" description="Disordered" evidence="1">
    <location>
        <begin position="1"/>
        <end position="26"/>
    </location>
</feature>
<dbReference type="EMBL" id="PDJJ01000001">
    <property type="protein sequence ID" value="PFG44845.1"/>
    <property type="molecule type" value="Genomic_DNA"/>
</dbReference>
<keyword evidence="4" id="KW-0378">Hydrolase</keyword>
<feature type="region of interest" description="Disordered" evidence="1">
    <location>
        <begin position="157"/>
        <end position="314"/>
    </location>
</feature>
<dbReference type="InterPro" id="IPR003709">
    <property type="entry name" value="VanY-like_core_dom"/>
</dbReference>
<evidence type="ECO:0000256" key="2">
    <source>
        <dbReference type="SAM" id="Phobius"/>
    </source>
</evidence>
<reference evidence="4 5" key="1">
    <citation type="submission" date="2017-10" db="EMBL/GenBank/DDBJ databases">
        <title>Sequencing the genomes of 1000 actinobacteria strains.</title>
        <authorList>
            <person name="Klenk H.-P."/>
        </authorList>
    </citation>
    <scope>NUCLEOTIDE SEQUENCE [LARGE SCALE GENOMIC DNA]</scope>
    <source>
        <strain evidence="4 5">DSM 21863</strain>
    </source>
</reference>
<sequence>MTVDDNDAPDELGVTAPSGPAVTPVRDHHPVRRTLVAGGLTIALACGFMSLSAAAVPWSSFGTHPDFTEPLPVDGTPDVPVVGSAAASGPSTVAQVLDAVERAEAAAADAGRSQAPDVRQAAAELGLLLVTYVSQQDALVEPRVGLPTVRADVAGPSGTAAGAGVPGADDAAPEATDPTGPSPLRPPAEADPGATGTLDGLGTLDGTGTTGGAGTQDVPDLDVPPLGPPPGTGAGSEDDATDTFSAASTISRVVQPDLGGGSSSLTDSLADDLAAGPDAGPPTGTADAADGTAAPGVATDGPADDESSGHEHTEEAVTFDDVVIAATNLTTLLDPATASYVLDLRPAVTQLPDGTFVNDEGLPVTADGLPIGLAAPGLADALQSVVSRYAGTTAGYANGRIPASVLCQVPWATWHLLRCDAAVQLEALNTAYRAEFGTDIPITDSYRSYDAQVAVRAAKPTLAAVPGTSNHGWGLALDLSTPISSGTSAEYAWLRVHGPDYGWDNPTWARPDGRKPEPWHFEFFAAGPAPDRAPADYGSGWTAGGGGTGTTGGTTPTVRPAGDDRDEDADKDAGGKGKGKDDAGTKGDGGKQPTAQATPTPTPKPTATPKPTPEPTPKPTPSVTPTPSPSPSTKPSPSPSPSATPTPSPSPSTDPTPAPSPSPSTDPSPSTSPDPEPTPSPSDTGDPDDGTGSTGDVTAGTTAGRSESDGDDVEDGTGEGE</sequence>
<feature type="compositionally biased region" description="Acidic residues" evidence="1">
    <location>
        <begin position="709"/>
        <end position="721"/>
    </location>
</feature>
<feature type="compositionally biased region" description="Acidic residues" evidence="1">
    <location>
        <begin position="1"/>
        <end position="10"/>
    </location>
</feature>
<feature type="compositionally biased region" description="Basic and acidic residues" evidence="1">
    <location>
        <begin position="571"/>
        <end position="589"/>
    </location>
</feature>
<dbReference type="SUPFAM" id="SSF55166">
    <property type="entry name" value="Hedgehog/DD-peptidase"/>
    <property type="match status" value="1"/>
</dbReference>
<evidence type="ECO:0000313" key="4">
    <source>
        <dbReference type="EMBL" id="PFG44845.1"/>
    </source>
</evidence>
<dbReference type="CDD" id="cd14814">
    <property type="entry name" value="Peptidase_M15"/>
    <property type="match status" value="1"/>
</dbReference>
<dbReference type="RefSeq" id="WP_098464992.1">
    <property type="nucleotide sequence ID" value="NZ_PDJJ01000001.1"/>
</dbReference>
<gene>
    <name evidence="4" type="ORF">ATJ88_3582</name>
</gene>
<organism evidence="4 5">
    <name type="scientific">Isoptericola jiangsuensis</name>
    <dbReference type="NCBI Taxonomy" id="548579"/>
    <lineage>
        <taxon>Bacteria</taxon>
        <taxon>Bacillati</taxon>
        <taxon>Actinomycetota</taxon>
        <taxon>Actinomycetes</taxon>
        <taxon>Micrococcales</taxon>
        <taxon>Promicromonosporaceae</taxon>
        <taxon>Isoptericola</taxon>
    </lineage>
</organism>
<keyword evidence="2" id="KW-0472">Membrane</keyword>
<feature type="compositionally biased region" description="Low complexity" evidence="1">
    <location>
        <begin position="690"/>
        <end position="704"/>
    </location>
</feature>
<feature type="compositionally biased region" description="Polar residues" evidence="1">
    <location>
        <begin position="242"/>
        <end position="252"/>
    </location>
</feature>
<keyword evidence="2" id="KW-0812">Transmembrane</keyword>
<keyword evidence="4" id="KW-0121">Carboxypeptidase</keyword>
<dbReference type="AlphaFoldDB" id="A0A2A9F319"/>
<evidence type="ECO:0000256" key="1">
    <source>
        <dbReference type="SAM" id="MobiDB-lite"/>
    </source>
</evidence>
<feature type="compositionally biased region" description="Low complexity" evidence="1">
    <location>
        <begin position="263"/>
        <end position="301"/>
    </location>
</feature>